<dbReference type="KEGG" id="nod:FOH10_24890"/>
<keyword evidence="3 6" id="KW-0812">Transmembrane</keyword>
<gene>
    <name evidence="8" type="ORF">FOH10_24890</name>
</gene>
<organism evidence="8 9">
    <name type="scientific">Nocardia otitidiscaviarum</name>
    <dbReference type="NCBI Taxonomy" id="1823"/>
    <lineage>
        <taxon>Bacteria</taxon>
        <taxon>Bacillati</taxon>
        <taxon>Actinomycetota</taxon>
        <taxon>Actinomycetes</taxon>
        <taxon>Mycobacteriales</taxon>
        <taxon>Nocardiaceae</taxon>
        <taxon>Nocardia</taxon>
    </lineage>
</organism>
<dbReference type="AlphaFoldDB" id="A0A516NRE0"/>
<evidence type="ECO:0000256" key="2">
    <source>
        <dbReference type="ARBA" id="ARBA00022475"/>
    </source>
</evidence>
<dbReference type="GO" id="GO:0005886">
    <property type="term" value="C:plasma membrane"/>
    <property type="evidence" value="ECO:0007669"/>
    <property type="project" value="UniProtKB-SubCell"/>
</dbReference>
<feature type="transmembrane region" description="Helical" evidence="6">
    <location>
        <begin position="60"/>
        <end position="81"/>
    </location>
</feature>
<evidence type="ECO:0000256" key="5">
    <source>
        <dbReference type="ARBA" id="ARBA00023136"/>
    </source>
</evidence>
<feature type="transmembrane region" description="Helical" evidence="6">
    <location>
        <begin position="20"/>
        <end position="40"/>
    </location>
</feature>
<feature type="transmembrane region" description="Helical" evidence="6">
    <location>
        <begin position="93"/>
        <end position="113"/>
    </location>
</feature>
<dbReference type="NCBIfam" id="TIGR03954">
    <property type="entry name" value="integ_memb_HG"/>
    <property type="match status" value="1"/>
</dbReference>
<evidence type="ECO:0000256" key="6">
    <source>
        <dbReference type="SAM" id="Phobius"/>
    </source>
</evidence>
<evidence type="ECO:0000256" key="1">
    <source>
        <dbReference type="ARBA" id="ARBA00004651"/>
    </source>
</evidence>
<accession>A0A516NRE0</accession>
<proteinExistence type="predicted"/>
<dbReference type="Pfam" id="PF12823">
    <property type="entry name" value="DUF3817"/>
    <property type="match status" value="1"/>
</dbReference>
<keyword evidence="2" id="KW-1003">Cell membrane</keyword>
<keyword evidence="5 6" id="KW-0472">Membrane</keyword>
<sequence length="137" mass="14919">MVRMGDFFDLGTVAKRFRFFAVLEAVSWAGLLIGMAFKWIPRLLDALNLGVTDPQIVVGVKIFGPIHGGVFIFYVLIALLAARELEWNRRTTLLALVASIPPFATVWFERWAVRTGQLGELSAGAAAEGAAPAATRS</sequence>
<protein>
    <submittedName>
        <fullName evidence="8">DUF3817 domain-containing protein</fullName>
    </submittedName>
</protein>
<keyword evidence="4 6" id="KW-1133">Transmembrane helix</keyword>
<evidence type="ECO:0000313" key="9">
    <source>
        <dbReference type="Proteomes" id="UP000317039"/>
    </source>
</evidence>
<dbReference type="Proteomes" id="UP000317039">
    <property type="component" value="Chromosome"/>
</dbReference>
<evidence type="ECO:0000256" key="3">
    <source>
        <dbReference type="ARBA" id="ARBA00022692"/>
    </source>
</evidence>
<evidence type="ECO:0000313" key="8">
    <source>
        <dbReference type="EMBL" id="QDP81477.1"/>
    </source>
</evidence>
<name>A0A516NRE0_9NOCA</name>
<dbReference type="EMBL" id="CP041695">
    <property type="protein sequence ID" value="QDP81477.1"/>
    <property type="molecule type" value="Genomic_DNA"/>
</dbReference>
<dbReference type="InterPro" id="IPR023845">
    <property type="entry name" value="DUF3817_TM"/>
</dbReference>
<evidence type="ECO:0000259" key="7">
    <source>
        <dbReference type="Pfam" id="PF12823"/>
    </source>
</evidence>
<reference evidence="8 9" key="1">
    <citation type="submission" date="2019-07" db="EMBL/GenBank/DDBJ databases">
        <title>Complete Genome Sequence and Methylome Analysis of Nocardia otitidis-caviarum NEB252.</title>
        <authorList>
            <person name="Fomenkov A."/>
            <person name="Anton B.P."/>
            <person name="Vincze T."/>
            <person name="Roberts R.J."/>
        </authorList>
    </citation>
    <scope>NUCLEOTIDE SEQUENCE [LARGE SCALE GENOMIC DNA]</scope>
    <source>
        <strain evidence="8 9">NEB252</strain>
    </source>
</reference>
<dbReference type="PANTHER" id="PTHR40077:SF1">
    <property type="entry name" value="MEMBRANE PROTEIN"/>
    <property type="match status" value="1"/>
</dbReference>
<dbReference type="PANTHER" id="PTHR40077">
    <property type="entry name" value="MEMBRANE PROTEIN-RELATED"/>
    <property type="match status" value="1"/>
</dbReference>
<evidence type="ECO:0000256" key="4">
    <source>
        <dbReference type="ARBA" id="ARBA00022989"/>
    </source>
</evidence>
<comment type="subcellular location">
    <subcellularLocation>
        <location evidence="1">Cell membrane</location>
        <topology evidence="1">Multi-pass membrane protein</topology>
    </subcellularLocation>
</comment>
<dbReference type="RefSeq" id="WP_143982546.1">
    <property type="nucleotide sequence ID" value="NZ_CP041695.1"/>
</dbReference>
<dbReference type="GeneID" id="80335601"/>
<feature type="domain" description="DUF3817" evidence="7">
    <location>
        <begin position="15"/>
        <end position="114"/>
    </location>
</feature>